<dbReference type="Gene3D" id="1.10.8.60">
    <property type="match status" value="1"/>
</dbReference>
<feature type="compositionally biased region" description="Low complexity" evidence="1">
    <location>
        <begin position="1"/>
        <end position="17"/>
    </location>
</feature>
<reference evidence="2 3" key="1">
    <citation type="submission" date="2020-10" db="EMBL/GenBank/DDBJ databases">
        <title>The Coptis chinensis genome and diversification of protoberbering-type alkaloids.</title>
        <authorList>
            <person name="Wang B."/>
            <person name="Shu S."/>
            <person name="Song C."/>
            <person name="Liu Y."/>
        </authorList>
    </citation>
    <scope>NUCLEOTIDE SEQUENCE [LARGE SCALE GENOMIC DNA]</scope>
    <source>
        <strain evidence="2">HL-2020</strain>
        <tissue evidence="2">Leaf</tissue>
    </source>
</reference>
<comment type="caution">
    <text evidence="2">The sequence shown here is derived from an EMBL/GenBank/DDBJ whole genome shotgun (WGS) entry which is preliminary data.</text>
</comment>
<accession>A0A835HN26</accession>
<evidence type="ECO:0000256" key="1">
    <source>
        <dbReference type="SAM" id="MobiDB-lite"/>
    </source>
</evidence>
<proteinExistence type="predicted"/>
<protein>
    <submittedName>
        <fullName evidence="2">Uncharacterized protein</fullName>
    </submittedName>
</protein>
<name>A0A835HN26_9MAGN</name>
<keyword evidence="3" id="KW-1185">Reference proteome</keyword>
<feature type="compositionally biased region" description="Basic and acidic residues" evidence="1">
    <location>
        <begin position="24"/>
        <end position="33"/>
    </location>
</feature>
<dbReference type="EMBL" id="JADFTS010000006">
    <property type="protein sequence ID" value="KAF9602460.1"/>
    <property type="molecule type" value="Genomic_DNA"/>
</dbReference>
<organism evidence="2 3">
    <name type="scientific">Coptis chinensis</name>
    <dbReference type="NCBI Taxonomy" id="261450"/>
    <lineage>
        <taxon>Eukaryota</taxon>
        <taxon>Viridiplantae</taxon>
        <taxon>Streptophyta</taxon>
        <taxon>Embryophyta</taxon>
        <taxon>Tracheophyta</taxon>
        <taxon>Spermatophyta</taxon>
        <taxon>Magnoliopsida</taxon>
        <taxon>Ranunculales</taxon>
        <taxon>Ranunculaceae</taxon>
        <taxon>Coptidoideae</taxon>
        <taxon>Coptis</taxon>
    </lineage>
</organism>
<dbReference type="OrthoDB" id="1728973at2759"/>
<gene>
    <name evidence="2" type="ORF">IFM89_028011</name>
</gene>
<feature type="region of interest" description="Disordered" evidence="1">
    <location>
        <begin position="1"/>
        <end position="33"/>
    </location>
</feature>
<evidence type="ECO:0000313" key="2">
    <source>
        <dbReference type="EMBL" id="KAF9602460.1"/>
    </source>
</evidence>
<dbReference type="Proteomes" id="UP000631114">
    <property type="component" value="Unassembled WGS sequence"/>
</dbReference>
<evidence type="ECO:0000313" key="3">
    <source>
        <dbReference type="Proteomes" id="UP000631114"/>
    </source>
</evidence>
<sequence length="99" mass="10830">MATSSSSQSQESFISTSLGSKIHQAGELRDREMDLNAQITSLIDKGKEKTKAESEASDSGPVVTKADIQHIVSSWTRIPVDKVPSDESEKLLKMEDTLH</sequence>
<dbReference type="AlphaFoldDB" id="A0A835HN26"/>